<dbReference type="KEGG" id="ctes:O987_16050"/>
<reference evidence="1 2" key="1">
    <citation type="journal article" date="2014" name="Genome Announc.">
        <title>Complete Genome Sequence of Polychlorinated Biphenyl Degrader Comamonas testosteroni TK102 (NBRC 109938).</title>
        <authorList>
            <person name="Fukuda K."/>
            <person name="Hosoyama A."/>
            <person name="Tsuchikane K."/>
            <person name="Ohji S."/>
            <person name="Yamazoe A."/>
            <person name="Fujita N."/>
            <person name="Shintani M."/>
            <person name="Kimbara K."/>
        </authorList>
    </citation>
    <scope>NUCLEOTIDE SEQUENCE [LARGE SCALE GENOMIC DNA]</scope>
    <source>
        <strain evidence="1">TK102</strain>
    </source>
</reference>
<accession>A0A076PU84</accession>
<dbReference type="AlphaFoldDB" id="A0A076PU84"/>
<dbReference type="Proteomes" id="UP000028782">
    <property type="component" value="Chromosome"/>
</dbReference>
<gene>
    <name evidence="1" type="ORF">O987_16050</name>
</gene>
<dbReference type="HOGENOM" id="CLU_3078765_0_0_4"/>
<protein>
    <submittedName>
        <fullName evidence="1">Uncharacterized protein</fullName>
    </submittedName>
</protein>
<evidence type="ECO:0000313" key="2">
    <source>
        <dbReference type="Proteomes" id="UP000028782"/>
    </source>
</evidence>
<proteinExistence type="predicted"/>
<evidence type="ECO:0000313" key="1">
    <source>
        <dbReference type="EMBL" id="AIJ47325.1"/>
    </source>
</evidence>
<dbReference type="EMBL" id="CP006704">
    <property type="protein sequence ID" value="AIJ47325.1"/>
    <property type="molecule type" value="Genomic_DNA"/>
</dbReference>
<sequence length="52" mass="5668">MIWIAKSPVGTGLGMKATACLQVPILQMQQVEDRGCADLVVWHQQGLAMMPD</sequence>
<name>A0A076PU84_COMTE</name>
<organism evidence="1 2">
    <name type="scientific">Comamonas testosteroni TK102</name>
    <dbReference type="NCBI Taxonomy" id="1392005"/>
    <lineage>
        <taxon>Bacteria</taxon>
        <taxon>Pseudomonadati</taxon>
        <taxon>Pseudomonadota</taxon>
        <taxon>Betaproteobacteria</taxon>
        <taxon>Burkholderiales</taxon>
        <taxon>Comamonadaceae</taxon>
        <taxon>Comamonas</taxon>
    </lineage>
</organism>